<comment type="caution">
    <text evidence="2">The sequence shown here is derived from an EMBL/GenBank/DDBJ whole genome shotgun (WGS) entry which is preliminary data.</text>
</comment>
<feature type="chain" id="PRO_5044889507" description="DOMON domain-containing protein" evidence="1">
    <location>
        <begin position="21"/>
        <end position="340"/>
    </location>
</feature>
<proteinExistence type="predicted"/>
<keyword evidence="3" id="KW-1185">Reference proteome</keyword>
<organism evidence="2 3">
    <name type="scientific">Stephanodiscus triporus</name>
    <dbReference type="NCBI Taxonomy" id="2934178"/>
    <lineage>
        <taxon>Eukaryota</taxon>
        <taxon>Sar</taxon>
        <taxon>Stramenopiles</taxon>
        <taxon>Ochrophyta</taxon>
        <taxon>Bacillariophyta</taxon>
        <taxon>Coscinodiscophyceae</taxon>
        <taxon>Thalassiosirophycidae</taxon>
        <taxon>Stephanodiscales</taxon>
        <taxon>Stephanodiscaceae</taxon>
        <taxon>Stephanodiscus</taxon>
    </lineage>
</organism>
<dbReference type="CDD" id="cd09631">
    <property type="entry name" value="DOMON_DOH"/>
    <property type="match status" value="1"/>
</dbReference>
<feature type="signal peptide" evidence="1">
    <location>
        <begin position="1"/>
        <end position="20"/>
    </location>
</feature>
<dbReference type="EMBL" id="JALLAZ020001235">
    <property type="protein sequence ID" value="KAL3778183.1"/>
    <property type="molecule type" value="Genomic_DNA"/>
</dbReference>
<sequence length="340" mass="36957">MKLLSAASTSTLLLLNGAASQTCPNVDEYAEMSVTEGATYNGALTFKYAIVLASSADDERSVLCARLETDSVGWMGFGISPSGMMDSGGSMKSTGIVGLPDDGSVRKYWLAADPRGVDPMDADRQTLMSASITRVEGTTIMEFTKYLREDGEYEIYPSGENTFLYALSGESTLGYHSAGEGSFMLDFAVETAPPVPAPVPDATPAAPLSGAVALTGAMNRSIAGSMSQNDDISPYVDVNLTDGDHNFVKGAFHTIDRPYNKIDPWGIIDFLHHKIVSMHVAHHFDTDAIKENFQEIYLYDPTLIPEVLVCKGCATMEKRGDYYIWDNRNVKDELLQSEYS</sequence>
<keyword evidence="1" id="KW-0732">Signal</keyword>
<evidence type="ECO:0000256" key="1">
    <source>
        <dbReference type="SAM" id="SignalP"/>
    </source>
</evidence>
<reference evidence="2 3" key="1">
    <citation type="submission" date="2024-10" db="EMBL/GenBank/DDBJ databases">
        <title>Updated reference genomes for cyclostephanoid diatoms.</title>
        <authorList>
            <person name="Roberts W.R."/>
            <person name="Alverson A.J."/>
        </authorList>
    </citation>
    <scope>NUCLEOTIDE SEQUENCE [LARGE SCALE GENOMIC DNA]</scope>
    <source>
        <strain evidence="2 3">AJA276-08</strain>
    </source>
</reference>
<accession>A0ABD3NQD9</accession>
<dbReference type="AlphaFoldDB" id="A0ABD3NQD9"/>
<protein>
    <recommendedName>
        <fullName evidence="4">DOMON domain-containing protein</fullName>
    </recommendedName>
</protein>
<dbReference type="Proteomes" id="UP001530315">
    <property type="component" value="Unassembled WGS sequence"/>
</dbReference>
<evidence type="ECO:0000313" key="2">
    <source>
        <dbReference type="EMBL" id="KAL3778183.1"/>
    </source>
</evidence>
<name>A0ABD3NQD9_9STRA</name>
<gene>
    <name evidence="2" type="ORF">ACHAW5_004030</name>
</gene>
<dbReference type="InterPro" id="IPR045266">
    <property type="entry name" value="DOH_DOMON"/>
</dbReference>
<evidence type="ECO:0008006" key="4">
    <source>
        <dbReference type="Google" id="ProtNLM"/>
    </source>
</evidence>
<evidence type="ECO:0000313" key="3">
    <source>
        <dbReference type="Proteomes" id="UP001530315"/>
    </source>
</evidence>